<reference evidence="3 4" key="1">
    <citation type="submission" date="2019-01" db="EMBL/GenBank/DDBJ databases">
        <title>Coherence of Microcystis species and biogeography revealed through population genomics.</title>
        <authorList>
            <person name="Perez-Carrascal O.M."/>
            <person name="Terrat Y."/>
            <person name="Giani A."/>
            <person name="Fortin N."/>
            <person name="Tromas N."/>
            <person name="Shapiro B.J."/>
        </authorList>
    </citation>
    <scope>NUCLEOTIDE SEQUENCE [LARGE SCALE GENOMIC DNA]</scope>
    <source>
        <strain evidence="3">Mw_QC_S_20081001_S30D</strain>
    </source>
</reference>
<proteinExistence type="predicted"/>
<feature type="domain" description="Ice-binding protein C-terminal" evidence="2">
    <location>
        <begin position="194"/>
        <end position="217"/>
    </location>
</feature>
<evidence type="ECO:0000256" key="1">
    <source>
        <dbReference type="SAM" id="SignalP"/>
    </source>
</evidence>
<accession>A0A552JDI3</accession>
<feature type="signal peptide" evidence="1">
    <location>
        <begin position="1"/>
        <end position="31"/>
    </location>
</feature>
<evidence type="ECO:0000259" key="2">
    <source>
        <dbReference type="Pfam" id="PF07589"/>
    </source>
</evidence>
<dbReference type="AlphaFoldDB" id="A0A552JDI3"/>
<dbReference type="Proteomes" id="UP000320523">
    <property type="component" value="Unassembled WGS sequence"/>
</dbReference>
<sequence length="218" mass="21489">MIANISRQLTTGALAIAGTVAAFGFAGAAQAVTVSTLTITGDATISPWGTTNPVLTPTSVTGVSNGTGQFASVTVANVTTPKPFTLSGTGSGTNTTVTFSPPPGPSLGFTTIATPGLVTPNVTPTLATGSNTPIASSASLTTYNVSGNAIFIEPFLPNFLGGFNISFTLGGAPDSVAGTYSLTLVKTDIPEPVAVPEPSAILGILAVAGAGAFARRKS</sequence>
<evidence type="ECO:0000313" key="3">
    <source>
        <dbReference type="EMBL" id="TRU93833.1"/>
    </source>
</evidence>
<evidence type="ECO:0000313" key="4">
    <source>
        <dbReference type="Proteomes" id="UP000320523"/>
    </source>
</evidence>
<dbReference type="Pfam" id="PF07589">
    <property type="entry name" value="PEP-CTERM"/>
    <property type="match status" value="1"/>
</dbReference>
<name>A0A552JDI3_9CHRO</name>
<gene>
    <name evidence="3" type="ORF">EWV75_17105</name>
</gene>
<dbReference type="NCBIfam" id="TIGR02595">
    <property type="entry name" value="PEP_CTERM"/>
    <property type="match status" value="1"/>
</dbReference>
<organism evidence="3 4">
    <name type="scientific">Microcystis wesenbergii Mw_QC_S_20081001_S30D</name>
    <dbReference type="NCBI Taxonomy" id="2486245"/>
    <lineage>
        <taxon>Bacteria</taxon>
        <taxon>Bacillati</taxon>
        <taxon>Cyanobacteriota</taxon>
        <taxon>Cyanophyceae</taxon>
        <taxon>Oscillatoriophycideae</taxon>
        <taxon>Chroococcales</taxon>
        <taxon>Microcystaceae</taxon>
        <taxon>Microcystis</taxon>
    </lineage>
</organism>
<protein>
    <submittedName>
        <fullName evidence="3">PEP-CTERM sorting domain-containing protein</fullName>
    </submittedName>
</protein>
<dbReference type="EMBL" id="SFAT01000166">
    <property type="protein sequence ID" value="TRU93833.1"/>
    <property type="molecule type" value="Genomic_DNA"/>
</dbReference>
<keyword evidence="1" id="KW-0732">Signal</keyword>
<comment type="caution">
    <text evidence="3">The sequence shown here is derived from an EMBL/GenBank/DDBJ whole genome shotgun (WGS) entry which is preliminary data.</text>
</comment>
<feature type="chain" id="PRO_5021794644" evidence="1">
    <location>
        <begin position="32"/>
        <end position="218"/>
    </location>
</feature>
<dbReference type="InterPro" id="IPR013424">
    <property type="entry name" value="Ice-binding_C"/>
</dbReference>